<organism evidence="1 2">
    <name type="scientific">Advenella kashmirensis</name>
    <dbReference type="NCBI Taxonomy" id="310575"/>
    <lineage>
        <taxon>Bacteria</taxon>
        <taxon>Pseudomonadati</taxon>
        <taxon>Pseudomonadota</taxon>
        <taxon>Betaproteobacteria</taxon>
        <taxon>Burkholderiales</taxon>
        <taxon>Alcaligenaceae</taxon>
    </lineage>
</organism>
<name>A0A356LJD4_9BURK</name>
<accession>A0A356LJD4</accession>
<comment type="caution">
    <text evidence="1">The sequence shown here is derived from an EMBL/GenBank/DDBJ whole genome shotgun (WGS) entry which is preliminary data.</text>
</comment>
<dbReference type="InterPro" id="IPR043019">
    <property type="entry name" value="GrlR_sf"/>
</dbReference>
<reference evidence="1 2" key="1">
    <citation type="journal article" date="2018" name="Nat. Biotechnol.">
        <title>A standardized bacterial taxonomy based on genome phylogeny substantially revises the tree of life.</title>
        <authorList>
            <person name="Parks D.H."/>
            <person name="Chuvochina M."/>
            <person name="Waite D.W."/>
            <person name="Rinke C."/>
            <person name="Skarshewski A."/>
            <person name="Chaumeil P.A."/>
            <person name="Hugenholtz P."/>
        </authorList>
    </citation>
    <scope>NUCLEOTIDE SEQUENCE [LARGE SCALE GENOMIC DNA]</scope>
    <source>
        <strain evidence="1">UBA10707</strain>
    </source>
</reference>
<protein>
    <recommendedName>
        <fullName evidence="3">Type III secretion system (T3SS) negative regulator GrlR</fullName>
    </recommendedName>
</protein>
<evidence type="ECO:0008006" key="3">
    <source>
        <dbReference type="Google" id="ProtNLM"/>
    </source>
</evidence>
<dbReference type="Gene3D" id="2.40.128.380">
    <property type="entry name" value="T3SS negative regulator GrlR"/>
    <property type="match status" value="1"/>
</dbReference>
<evidence type="ECO:0000313" key="1">
    <source>
        <dbReference type="EMBL" id="HBP30969.1"/>
    </source>
</evidence>
<dbReference type="EMBL" id="DOEK01000033">
    <property type="protein sequence ID" value="HBP30969.1"/>
    <property type="molecule type" value="Genomic_DNA"/>
</dbReference>
<dbReference type="Proteomes" id="UP000264036">
    <property type="component" value="Unassembled WGS sequence"/>
</dbReference>
<sequence length="110" mass="11815">MDNGFYATVIADSKAHAGVTVVEDNKVRGGDAHYLYSGTIQSDGNDEIVANLKIKAYTAVDQSFGTDENSFELSLMGSKTDTGFRLTGYSPSGREIVIDARKIANIDLGF</sequence>
<dbReference type="AlphaFoldDB" id="A0A356LJD4"/>
<evidence type="ECO:0000313" key="2">
    <source>
        <dbReference type="Proteomes" id="UP000264036"/>
    </source>
</evidence>
<proteinExistence type="predicted"/>
<gene>
    <name evidence="1" type="ORF">DD666_16320</name>
</gene>